<evidence type="ECO:0000256" key="6">
    <source>
        <dbReference type="SAM" id="Phobius"/>
    </source>
</evidence>
<dbReference type="GO" id="GO:0030968">
    <property type="term" value="P:endoplasmic reticulum unfolded protein response"/>
    <property type="evidence" value="ECO:0007669"/>
    <property type="project" value="TreeGrafter"/>
</dbReference>
<dbReference type="KEGG" id="gsl:Gasu_10770"/>
<evidence type="ECO:0000256" key="5">
    <source>
        <dbReference type="SAM" id="MobiDB-lite"/>
    </source>
</evidence>
<dbReference type="PANTHER" id="PTHR12943:SF27">
    <property type="entry name" value="HOMOCYSTEINE-INDUCED ENDOPLASMIC RETICULUM PROTEIN, ISOFORM A"/>
    <property type="match status" value="1"/>
</dbReference>
<dbReference type="OrthoDB" id="4756at2759"/>
<organism evidence="8 9">
    <name type="scientific">Galdieria sulphuraria</name>
    <name type="common">Red alga</name>
    <dbReference type="NCBI Taxonomy" id="130081"/>
    <lineage>
        <taxon>Eukaryota</taxon>
        <taxon>Rhodophyta</taxon>
        <taxon>Bangiophyceae</taxon>
        <taxon>Galdieriales</taxon>
        <taxon>Galdieriaceae</taxon>
        <taxon>Galdieria</taxon>
    </lineage>
</organism>
<sequence length="411" mass="45824">MSSAEDVSSNKAPTGTANSDTDIVNIVIKRPREDNDGNYFECTVPKRSTVGELKELLQQKHPSHPSLQNQQLIYGGRILGDPEPIECIISSSLYQVPEATKPVLYLVVRGEGSARTEAASSSPSAIPENHVARADRVPSSMESDLTEARSLGQSNPQSTQQTSSSTGNAVSETLELQQMLQRYFSQLEVSLRDWSRQLEQLANISGTIARGSSPSEYSAFRSDSSAGFYQSNINSAVQREENITGSQQQVNSHGIDRNPPQEARRQEQGRQQPEVAAPVFQRGFVLQFQVDWQLLIKLFFLVLLLGQDGDPFRFYVLLCFAALVYLYQTGALSGILARISNLLNTSSISRPSNVSRSSHQMEGLPERRTSRFRQTIRNVYLKIYVFLYSFICSLFPAWQPDAAERPPQHED</sequence>
<evidence type="ECO:0000256" key="1">
    <source>
        <dbReference type="ARBA" id="ARBA00004370"/>
    </source>
</evidence>
<dbReference type="InterPro" id="IPR039751">
    <property type="entry name" value="HERPUD1/2"/>
</dbReference>
<dbReference type="GO" id="GO:0016020">
    <property type="term" value="C:membrane"/>
    <property type="evidence" value="ECO:0007669"/>
    <property type="project" value="UniProtKB-SubCell"/>
</dbReference>
<dbReference type="InterPro" id="IPR029071">
    <property type="entry name" value="Ubiquitin-like_domsf"/>
</dbReference>
<dbReference type="Proteomes" id="UP000030680">
    <property type="component" value="Unassembled WGS sequence"/>
</dbReference>
<feature type="region of interest" description="Disordered" evidence="5">
    <location>
        <begin position="116"/>
        <end position="170"/>
    </location>
</feature>
<proteinExistence type="predicted"/>
<keyword evidence="2 6" id="KW-0812">Transmembrane</keyword>
<evidence type="ECO:0000313" key="8">
    <source>
        <dbReference type="EMBL" id="EME31698.1"/>
    </source>
</evidence>
<dbReference type="Gene3D" id="3.10.20.90">
    <property type="entry name" value="Phosphatidylinositol 3-kinase Catalytic Subunit, Chain A, domain 1"/>
    <property type="match status" value="1"/>
</dbReference>
<dbReference type="STRING" id="130081.M2Y6N1"/>
<dbReference type="PROSITE" id="PS50053">
    <property type="entry name" value="UBIQUITIN_2"/>
    <property type="match status" value="1"/>
</dbReference>
<feature type="transmembrane region" description="Helical" evidence="6">
    <location>
        <begin position="379"/>
        <end position="398"/>
    </location>
</feature>
<feature type="region of interest" description="Disordered" evidence="5">
    <location>
        <begin position="242"/>
        <end position="272"/>
    </location>
</feature>
<keyword evidence="4 6" id="KW-0472">Membrane</keyword>
<comment type="subcellular location">
    <subcellularLocation>
        <location evidence="1">Membrane</location>
    </subcellularLocation>
</comment>
<feature type="transmembrane region" description="Helical" evidence="6">
    <location>
        <begin position="312"/>
        <end position="337"/>
    </location>
</feature>
<keyword evidence="3 6" id="KW-1133">Transmembrane helix</keyword>
<accession>M2Y6N1</accession>
<feature type="region of interest" description="Disordered" evidence="5">
    <location>
        <begin position="1"/>
        <end position="23"/>
    </location>
</feature>
<feature type="compositionally biased region" description="Low complexity" evidence="5">
    <location>
        <begin position="157"/>
        <end position="166"/>
    </location>
</feature>
<feature type="compositionally biased region" description="Polar residues" evidence="5">
    <location>
        <begin position="242"/>
        <end position="252"/>
    </location>
</feature>
<dbReference type="PANTHER" id="PTHR12943">
    <property type="entry name" value="HOMOCYSTEINE-RESPONSIVE ENDOPLASMIC RETICULUM-RESIDENT UNIQUITIN-LIKE DOMAIN HERPUD PROTEIN FAMILY MEMBER"/>
    <property type="match status" value="1"/>
</dbReference>
<dbReference type="InterPro" id="IPR000626">
    <property type="entry name" value="Ubiquitin-like_dom"/>
</dbReference>
<evidence type="ECO:0000313" key="9">
    <source>
        <dbReference type="Proteomes" id="UP000030680"/>
    </source>
</evidence>
<reference evidence="9" key="1">
    <citation type="journal article" date="2013" name="Science">
        <title>Gene transfer from bacteria and archaea facilitated evolution of an extremophilic eukaryote.</title>
        <authorList>
            <person name="Schonknecht G."/>
            <person name="Chen W.H."/>
            <person name="Ternes C.M."/>
            <person name="Barbier G.G."/>
            <person name="Shrestha R.P."/>
            <person name="Stanke M."/>
            <person name="Brautigam A."/>
            <person name="Baker B.J."/>
            <person name="Banfield J.F."/>
            <person name="Garavito R.M."/>
            <person name="Carr K."/>
            <person name="Wilkerson C."/>
            <person name="Rensing S.A."/>
            <person name="Gagneul D."/>
            <person name="Dickenson N.E."/>
            <person name="Oesterhelt C."/>
            <person name="Lercher M.J."/>
            <person name="Weber A.P."/>
        </authorList>
    </citation>
    <scope>NUCLEOTIDE SEQUENCE [LARGE SCALE GENOMIC DNA]</scope>
    <source>
        <strain evidence="9">074W</strain>
    </source>
</reference>
<dbReference type="Pfam" id="PF00240">
    <property type="entry name" value="ubiquitin"/>
    <property type="match status" value="1"/>
</dbReference>
<feature type="compositionally biased region" description="Polar residues" evidence="5">
    <location>
        <begin position="1"/>
        <end position="22"/>
    </location>
</feature>
<dbReference type="EMBL" id="KB454490">
    <property type="protein sequence ID" value="EME31698.1"/>
    <property type="molecule type" value="Genomic_DNA"/>
</dbReference>
<feature type="domain" description="Ubiquitin-like" evidence="7">
    <location>
        <begin position="24"/>
        <end position="86"/>
    </location>
</feature>
<name>M2Y6N1_GALSU</name>
<keyword evidence="9" id="KW-1185">Reference proteome</keyword>
<evidence type="ECO:0000256" key="3">
    <source>
        <dbReference type="ARBA" id="ARBA00022989"/>
    </source>
</evidence>
<protein>
    <recommendedName>
        <fullName evidence="7">Ubiquitin-like domain-containing protein</fullName>
    </recommendedName>
</protein>
<dbReference type="SUPFAM" id="SSF54236">
    <property type="entry name" value="Ubiquitin-like"/>
    <property type="match status" value="1"/>
</dbReference>
<dbReference type="GeneID" id="17090325"/>
<evidence type="ECO:0000259" key="7">
    <source>
        <dbReference type="PROSITE" id="PS50053"/>
    </source>
</evidence>
<evidence type="ECO:0000256" key="2">
    <source>
        <dbReference type="ARBA" id="ARBA00022692"/>
    </source>
</evidence>
<dbReference type="Gramene" id="EME31698">
    <property type="protein sequence ID" value="EME31698"/>
    <property type="gene ID" value="Gasu_10770"/>
</dbReference>
<evidence type="ECO:0000256" key="4">
    <source>
        <dbReference type="ARBA" id="ARBA00023136"/>
    </source>
</evidence>
<dbReference type="RefSeq" id="XP_005708218.1">
    <property type="nucleotide sequence ID" value="XM_005708161.1"/>
</dbReference>
<dbReference type="AlphaFoldDB" id="M2Y6N1"/>
<gene>
    <name evidence="8" type="ORF">Gasu_10770</name>
</gene>